<keyword evidence="1" id="KW-0812">Transmembrane</keyword>
<feature type="transmembrane region" description="Helical" evidence="1">
    <location>
        <begin position="44"/>
        <end position="70"/>
    </location>
</feature>
<keyword evidence="3" id="KW-1185">Reference proteome</keyword>
<dbReference type="PATRIC" id="fig|1291379.3.peg.1332"/>
<keyword evidence="1" id="KW-0472">Membrane</keyword>
<evidence type="ECO:0000313" key="3">
    <source>
        <dbReference type="Proteomes" id="UP000015620"/>
    </source>
</evidence>
<proteinExistence type="predicted"/>
<accession>S5ZUG2</accession>
<dbReference type="HOGENOM" id="CLU_2738859_0_0_12"/>
<dbReference type="AlphaFoldDB" id="S5ZUG2"/>
<evidence type="ECO:0000256" key="1">
    <source>
        <dbReference type="SAM" id="Phobius"/>
    </source>
</evidence>
<dbReference type="Proteomes" id="UP000015620">
    <property type="component" value="Chromosome"/>
</dbReference>
<feature type="transmembrane region" description="Helical" evidence="1">
    <location>
        <begin position="12"/>
        <end position="32"/>
    </location>
</feature>
<dbReference type="EMBL" id="CP004120">
    <property type="protein sequence ID" value="AGT43835.1"/>
    <property type="molecule type" value="Genomic_DNA"/>
</dbReference>
<dbReference type="KEGG" id="tped:TPE_1340"/>
<protein>
    <submittedName>
        <fullName evidence="2">Uncharacterized protein</fullName>
    </submittedName>
</protein>
<gene>
    <name evidence="2" type="ORF">TPE_1340</name>
</gene>
<sequence>MFSYTFCCSTTIVQIHYFIIYVVSGIAVNNFYSVCCHLCFSPFFSLYYILIIVFCLCVIVCVSLNSLFLIL</sequence>
<reference evidence="2 3" key="1">
    <citation type="journal article" date="2013" name="PLoS ONE">
        <title>Genome-Wide Relatedness of Treponema pedis, from Gingiva and Necrotic Skin Lesions of Pigs, with the Human Oral Pathogen Treponema denticola.</title>
        <authorList>
            <person name="Svartstrom O."/>
            <person name="Mushtaq M."/>
            <person name="Pringle M."/>
            <person name="Segerman B."/>
        </authorList>
    </citation>
    <scope>NUCLEOTIDE SEQUENCE [LARGE SCALE GENOMIC DNA]</scope>
    <source>
        <strain evidence="2">T A4</strain>
    </source>
</reference>
<dbReference type="STRING" id="1291379.TPE_1340"/>
<name>S5ZUG2_9SPIR</name>
<keyword evidence="1" id="KW-1133">Transmembrane helix</keyword>
<evidence type="ECO:0000313" key="2">
    <source>
        <dbReference type="EMBL" id="AGT43835.1"/>
    </source>
</evidence>
<organism evidence="2 3">
    <name type="scientific">Treponema pedis str. T A4</name>
    <dbReference type="NCBI Taxonomy" id="1291379"/>
    <lineage>
        <taxon>Bacteria</taxon>
        <taxon>Pseudomonadati</taxon>
        <taxon>Spirochaetota</taxon>
        <taxon>Spirochaetia</taxon>
        <taxon>Spirochaetales</taxon>
        <taxon>Treponemataceae</taxon>
        <taxon>Treponema</taxon>
    </lineage>
</organism>